<sequence length="93" mass="10378">MFKFDKSKLEQQASKIVQKSGDMVESGKIKLNITNLEKEINSLKSGLGNTLYNAFKAGNNAEAELTAICNQIDEKYHEIDALQTQLEGLKTKE</sequence>
<gene>
    <name evidence="1" type="ORF">ASZ90_019380</name>
</gene>
<comment type="caution">
    <text evidence="1">The sequence shown here is derived from an EMBL/GenBank/DDBJ whole genome shotgun (WGS) entry which is preliminary data.</text>
</comment>
<evidence type="ECO:0000313" key="1">
    <source>
        <dbReference type="EMBL" id="KUG03281.1"/>
    </source>
</evidence>
<name>A0A0W8E4F3_9ZZZZ</name>
<proteinExistence type="predicted"/>
<organism evidence="1">
    <name type="scientific">hydrocarbon metagenome</name>
    <dbReference type="NCBI Taxonomy" id="938273"/>
    <lineage>
        <taxon>unclassified sequences</taxon>
        <taxon>metagenomes</taxon>
        <taxon>ecological metagenomes</taxon>
    </lineage>
</organism>
<dbReference type="EMBL" id="LNQE01001888">
    <property type="protein sequence ID" value="KUG03281.1"/>
    <property type="molecule type" value="Genomic_DNA"/>
</dbReference>
<reference evidence="1" key="1">
    <citation type="journal article" date="2015" name="Proc. Natl. Acad. Sci. U.S.A.">
        <title>Networks of energetic and metabolic interactions define dynamics in microbial communities.</title>
        <authorList>
            <person name="Embree M."/>
            <person name="Liu J.K."/>
            <person name="Al-Bassam M.M."/>
            <person name="Zengler K."/>
        </authorList>
    </citation>
    <scope>NUCLEOTIDE SEQUENCE</scope>
</reference>
<accession>A0A0W8E4F3</accession>
<dbReference type="AlphaFoldDB" id="A0A0W8E4F3"/>
<protein>
    <submittedName>
        <fullName evidence="1">Uncharacterized protein</fullName>
    </submittedName>
</protein>